<accession>A0A3A6PEW6</accession>
<comment type="caution">
    <text evidence="2">The sequence shown here is derived from an EMBL/GenBank/DDBJ whole genome shotgun (WGS) entry which is preliminary data.</text>
</comment>
<feature type="transmembrane region" description="Helical" evidence="1">
    <location>
        <begin position="7"/>
        <end position="29"/>
    </location>
</feature>
<evidence type="ECO:0000313" key="2">
    <source>
        <dbReference type="EMBL" id="RJX38700.1"/>
    </source>
</evidence>
<name>A0A3A6PEW6_9BACL</name>
<proteinExistence type="predicted"/>
<keyword evidence="1" id="KW-0812">Transmembrane</keyword>
<dbReference type="EMBL" id="QXQB01000003">
    <property type="protein sequence ID" value="RJX38700.1"/>
    <property type="molecule type" value="Genomic_DNA"/>
</dbReference>
<evidence type="ECO:0000313" key="3">
    <source>
        <dbReference type="Proteomes" id="UP000267798"/>
    </source>
</evidence>
<dbReference type="AlphaFoldDB" id="A0A3A6PEW6"/>
<keyword evidence="3" id="KW-1185">Reference proteome</keyword>
<feature type="transmembrane region" description="Helical" evidence="1">
    <location>
        <begin position="41"/>
        <end position="60"/>
    </location>
</feature>
<organism evidence="2 3">
    <name type="scientific">Paenibacillus pinisoli</name>
    <dbReference type="NCBI Taxonomy" id="1276110"/>
    <lineage>
        <taxon>Bacteria</taxon>
        <taxon>Bacillati</taxon>
        <taxon>Bacillota</taxon>
        <taxon>Bacilli</taxon>
        <taxon>Bacillales</taxon>
        <taxon>Paenibacillaceae</taxon>
        <taxon>Paenibacillus</taxon>
    </lineage>
</organism>
<evidence type="ECO:0000256" key="1">
    <source>
        <dbReference type="SAM" id="Phobius"/>
    </source>
</evidence>
<dbReference type="Proteomes" id="UP000267798">
    <property type="component" value="Unassembled WGS sequence"/>
</dbReference>
<gene>
    <name evidence="2" type="ORF">D3P09_14235</name>
</gene>
<keyword evidence="1" id="KW-0472">Membrane</keyword>
<protein>
    <submittedName>
        <fullName evidence="2">Uncharacterized protein</fullName>
    </submittedName>
</protein>
<sequence length="150" mass="16315">MRFFSHILTTLGVLLAFASLLFTVVVGLITSESGSSDLSTSIWALVFMFYLPTFLLLFFGHRIRRNLRLKLEAASQPVQQPRPVQVIQPPPQQRVETRTVINVVESKPAPAPKKAVSVSVECKGCGARKAVIAGESSPCDYCGSPLTARG</sequence>
<reference evidence="2 3" key="1">
    <citation type="submission" date="2018-09" db="EMBL/GenBank/DDBJ databases">
        <title>Paenibacillus aracenensis nov. sp. isolated from a cave in southern Spain.</title>
        <authorList>
            <person name="Jurado V."/>
            <person name="Gutierrez-Patricio S."/>
            <person name="Gonzalez-Pimentel J.L."/>
            <person name="Miller A.Z."/>
            <person name="Laiz L."/>
            <person name="Saiz-Jimenez C."/>
        </authorList>
    </citation>
    <scope>NUCLEOTIDE SEQUENCE [LARGE SCALE GENOMIC DNA]</scope>
    <source>
        <strain evidence="2 3">JCM 19203</strain>
    </source>
</reference>
<keyword evidence="1" id="KW-1133">Transmembrane helix</keyword>